<evidence type="ECO:0000256" key="1">
    <source>
        <dbReference type="SAM" id="MobiDB-lite"/>
    </source>
</evidence>
<feature type="non-terminal residue" evidence="2">
    <location>
        <position position="1"/>
    </location>
</feature>
<reference evidence="2" key="1">
    <citation type="submission" date="2021-02" db="EMBL/GenBank/DDBJ databases">
        <authorList>
            <person name="Nowell W R."/>
        </authorList>
    </citation>
    <scope>NUCLEOTIDE SEQUENCE</scope>
</reference>
<dbReference type="AlphaFoldDB" id="A0A8S2UY11"/>
<evidence type="ECO:0000313" key="3">
    <source>
        <dbReference type="Proteomes" id="UP000676336"/>
    </source>
</evidence>
<organism evidence="2 3">
    <name type="scientific">Rotaria magnacalcarata</name>
    <dbReference type="NCBI Taxonomy" id="392030"/>
    <lineage>
        <taxon>Eukaryota</taxon>
        <taxon>Metazoa</taxon>
        <taxon>Spiralia</taxon>
        <taxon>Gnathifera</taxon>
        <taxon>Rotifera</taxon>
        <taxon>Eurotatoria</taxon>
        <taxon>Bdelloidea</taxon>
        <taxon>Philodinida</taxon>
        <taxon>Philodinidae</taxon>
        <taxon>Rotaria</taxon>
    </lineage>
</organism>
<feature type="compositionally biased region" description="Acidic residues" evidence="1">
    <location>
        <begin position="45"/>
        <end position="59"/>
    </location>
</feature>
<name>A0A8S2UY11_9BILA</name>
<proteinExistence type="predicted"/>
<feature type="compositionally biased region" description="Basic residues" evidence="1">
    <location>
        <begin position="1"/>
        <end position="10"/>
    </location>
</feature>
<dbReference type="Proteomes" id="UP000676336">
    <property type="component" value="Unassembled WGS sequence"/>
</dbReference>
<protein>
    <submittedName>
        <fullName evidence="2">Uncharacterized protein</fullName>
    </submittedName>
</protein>
<comment type="caution">
    <text evidence="2">The sequence shown here is derived from an EMBL/GenBank/DDBJ whole genome shotgun (WGS) entry which is preliminary data.</text>
</comment>
<feature type="region of interest" description="Disordered" evidence="1">
    <location>
        <begin position="1"/>
        <end position="59"/>
    </location>
</feature>
<evidence type="ECO:0000313" key="2">
    <source>
        <dbReference type="EMBL" id="CAF4357315.1"/>
    </source>
</evidence>
<dbReference type="EMBL" id="CAJOBI010047894">
    <property type="protein sequence ID" value="CAF4357315.1"/>
    <property type="molecule type" value="Genomic_DNA"/>
</dbReference>
<gene>
    <name evidence="2" type="ORF">SMN809_LOCUS28531</name>
</gene>
<accession>A0A8S2UY11</accession>
<sequence>MKHVKRVQRGKKNDDEEEKSGELRKINNPIYVENNGGCASGALEGEADENTEEETSQTN</sequence>